<keyword evidence="4" id="KW-1185">Reference proteome</keyword>
<dbReference type="InterPro" id="IPR025558">
    <property type="entry name" value="DUF4283"/>
</dbReference>
<evidence type="ECO:0000259" key="2">
    <source>
        <dbReference type="Pfam" id="PF14111"/>
    </source>
</evidence>
<dbReference type="PROSITE" id="PS50007">
    <property type="entry name" value="PIPLC_X_DOMAIN"/>
    <property type="match status" value="1"/>
</dbReference>
<comment type="caution">
    <text evidence="3">The sequence shown here is derived from an EMBL/GenBank/DDBJ whole genome shotgun (WGS) entry which is preliminary data.</text>
</comment>
<reference evidence="3" key="2">
    <citation type="submission" date="2023-02" db="EMBL/GenBank/DDBJ databases">
        <authorList>
            <person name="Swenson N.G."/>
            <person name="Wegrzyn J.L."/>
            <person name="Mcevoy S.L."/>
        </authorList>
    </citation>
    <scope>NUCLEOTIDE SEQUENCE</scope>
    <source>
        <strain evidence="3">91603</strain>
        <tissue evidence="3">Leaf</tissue>
    </source>
</reference>
<evidence type="ECO:0000256" key="1">
    <source>
        <dbReference type="SAM" id="MobiDB-lite"/>
    </source>
</evidence>
<dbReference type="AlphaFoldDB" id="A0AAD5JDB9"/>
<dbReference type="Pfam" id="PF14111">
    <property type="entry name" value="DUF4283"/>
    <property type="match status" value="1"/>
</dbReference>
<dbReference type="PANTHER" id="PTHR31286">
    <property type="entry name" value="GLYCINE-RICH CELL WALL STRUCTURAL PROTEIN 1.8-LIKE"/>
    <property type="match status" value="1"/>
</dbReference>
<feature type="compositionally biased region" description="Polar residues" evidence="1">
    <location>
        <begin position="361"/>
        <end position="373"/>
    </location>
</feature>
<dbReference type="PANTHER" id="PTHR31286:SF167">
    <property type="entry name" value="OS09G0268800 PROTEIN"/>
    <property type="match status" value="1"/>
</dbReference>
<dbReference type="Proteomes" id="UP001064489">
    <property type="component" value="Chromosome 1"/>
</dbReference>
<name>A0AAD5JDB9_ACENE</name>
<feature type="domain" description="DUF4283" evidence="2">
    <location>
        <begin position="34"/>
        <end position="108"/>
    </location>
</feature>
<accession>A0AAD5JDB9</accession>
<proteinExistence type="predicted"/>
<sequence length="385" mass="43070">MNADEIALLCNALSINEKDRTVHTLDANLKVKGEKRLTLCLVGNFLKKKLVNIDIFVEVMNKIRRVNGGVEIESVEGNIFAFYFNNMEDMQLILRGAPWTFDQAIIVFDRPVGAGEIRDVKFMFLDFWVQIHNIPLICMTKKIEKFLGGMIGKVHDVDLVSAADGSGCFLRVRITVETNQPLQRCLRVDLLGDGKVTTMLLRYERLQVYYFKCDRISHKMDECAEECDDRDMSLDINRKLGIWLRAFSPPKRSFKGSSKVDYRSWGKSTGSGGFKTSGDIERRSSGPWRAQKSAMAAVVSGEEKQGRAFDNSGRLIESCGGNSGMPGRLEESSRLVLRSGCREAEVDTMSGKTIIDHGKNTIDSSRPSPNSKNLIMDSSRGSGKD</sequence>
<reference evidence="3" key="1">
    <citation type="journal article" date="2022" name="Plant J.">
        <title>Strategies of tolerance reflected in two North American maple genomes.</title>
        <authorList>
            <person name="McEvoy S.L."/>
            <person name="Sezen U.U."/>
            <person name="Trouern-Trend A."/>
            <person name="McMahon S.M."/>
            <person name="Schaberg P.G."/>
            <person name="Yang J."/>
            <person name="Wegrzyn J.L."/>
            <person name="Swenson N.G."/>
        </authorList>
    </citation>
    <scope>NUCLEOTIDE SEQUENCE</scope>
    <source>
        <strain evidence="3">91603</strain>
    </source>
</reference>
<gene>
    <name evidence="3" type="ORF">LWI28_016823</name>
</gene>
<organism evidence="3 4">
    <name type="scientific">Acer negundo</name>
    <name type="common">Box elder</name>
    <dbReference type="NCBI Taxonomy" id="4023"/>
    <lineage>
        <taxon>Eukaryota</taxon>
        <taxon>Viridiplantae</taxon>
        <taxon>Streptophyta</taxon>
        <taxon>Embryophyta</taxon>
        <taxon>Tracheophyta</taxon>
        <taxon>Spermatophyta</taxon>
        <taxon>Magnoliopsida</taxon>
        <taxon>eudicotyledons</taxon>
        <taxon>Gunneridae</taxon>
        <taxon>Pentapetalae</taxon>
        <taxon>rosids</taxon>
        <taxon>malvids</taxon>
        <taxon>Sapindales</taxon>
        <taxon>Sapindaceae</taxon>
        <taxon>Hippocastanoideae</taxon>
        <taxon>Acereae</taxon>
        <taxon>Acer</taxon>
    </lineage>
</organism>
<protein>
    <recommendedName>
        <fullName evidence="2">DUF4283 domain-containing protein</fullName>
    </recommendedName>
</protein>
<feature type="region of interest" description="Disordered" evidence="1">
    <location>
        <begin position="348"/>
        <end position="385"/>
    </location>
</feature>
<dbReference type="EMBL" id="JAJSOW010000003">
    <property type="protein sequence ID" value="KAI9195638.1"/>
    <property type="molecule type" value="Genomic_DNA"/>
</dbReference>
<evidence type="ECO:0000313" key="4">
    <source>
        <dbReference type="Proteomes" id="UP001064489"/>
    </source>
</evidence>
<evidence type="ECO:0000313" key="3">
    <source>
        <dbReference type="EMBL" id="KAI9195638.1"/>
    </source>
</evidence>
<dbReference type="InterPro" id="IPR040256">
    <property type="entry name" value="At4g02000-like"/>
</dbReference>